<dbReference type="Gene3D" id="1.20.120.1630">
    <property type="match status" value="1"/>
</dbReference>
<sequence>MEGVMSFVRGVIFQPPPSLLVSAMSVVGVVSLGNAGLSELRGNHMKYSKFAAQPSASTSPSPSWSSLPSRTGMLVAYTPAFLAALSSLLLLHHGGDGASSSRLFLVESALAVHFFKRVFETLFVHKYSGTMAAGTAIPISVSYFSVTALTIYTQILTQEALLPEPAMDLRLYGVVLFLIGIAGNFYHHYLLSKLRSSGDDGKKKEYKIPKGGMFELVICPHYLFEILGFYGIALISQTLYSFCVAVGTSLYLMGRSKATREWYLSKFDYFPPHVKALIPFVFWMINQCE</sequence>
<dbReference type="GO" id="GO:0006629">
    <property type="term" value="P:lipid metabolic process"/>
    <property type="evidence" value="ECO:0007669"/>
    <property type="project" value="InterPro"/>
</dbReference>
<protein>
    <recommendedName>
        <fullName evidence="7">3-oxo-5-alpha-steroid 4-dehydrogenase C-terminal domain-containing protein</fullName>
    </recommendedName>
</protein>
<dbReference type="FunFam" id="1.20.120.1630:FF:000017">
    <property type="entry name" value="3-oxo-5-alpha-steroid 4-dehydrogenase family protein"/>
    <property type="match status" value="1"/>
</dbReference>
<dbReference type="InterPro" id="IPR039357">
    <property type="entry name" value="SRD5A/TECR"/>
</dbReference>
<keyword evidence="4 6" id="KW-1133">Transmembrane helix</keyword>
<evidence type="ECO:0000256" key="5">
    <source>
        <dbReference type="ARBA" id="ARBA00023136"/>
    </source>
</evidence>
<dbReference type="GO" id="GO:0016627">
    <property type="term" value="F:oxidoreductase activity, acting on the CH-CH group of donors"/>
    <property type="evidence" value="ECO:0007669"/>
    <property type="project" value="InterPro"/>
</dbReference>
<feature type="transmembrane region" description="Helical" evidence="6">
    <location>
        <begin position="74"/>
        <end position="91"/>
    </location>
</feature>
<keyword evidence="9" id="KW-1185">Reference proteome</keyword>
<evidence type="ECO:0000256" key="4">
    <source>
        <dbReference type="ARBA" id="ARBA00022989"/>
    </source>
</evidence>
<dbReference type="Pfam" id="PF02544">
    <property type="entry name" value="Steroid_dh"/>
    <property type="match status" value="1"/>
</dbReference>
<evidence type="ECO:0000256" key="1">
    <source>
        <dbReference type="ARBA" id="ARBA00004141"/>
    </source>
</evidence>
<feature type="domain" description="3-oxo-5-alpha-steroid 4-dehydrogenase C-terminal" evidence="7">
    <location>
        <begin position="169"/>
        <end position="282"/>
    </location>
</feature>
<organism evidence="8 9">
    <name type="scientific">Linum trigynum</name>
    <dbReference type="NCBI Taxonomy" id="586398"/>
    <lineage>
        <taxon>Eukaryota</taxon>
        <taxon>Viridiplantae</taxon>
        <taxon>Streptophyta</taxon>
        <taxon>Embryophyta</taxon>
        <taxon>Tracheophyta</taxon>
        <taxon>Spermatophyta</taxon>
        <taxon>Magnoliopsida</taxon>
        <taxon>eudicotyledons</taxon>
        <taxon>Gunneridae</taxon>
        <taxon>Pentapetalae</taxon>
        <taxon>rosids</taxon>
        <taxon>fabids</taxon>
        <taxon>Malpighiales</taxon>
        <taxon>Linaceae</taxon>
        <taxon>Linum</taxon>
    </lineage>
</organism>
<keyword evidence="5 6" id="KW-0472">Membrane</keyword>
<dbReference type="PANTHER" id="PTHR10556">
    <property type="entry name" value="3-OXO-5-ALPHA-STEROID 4-DEHYDROGENASE"/>
    <property type="match status" value="1"/>
</dbReference>
<feature type="transmembrane region" description="Helical" evidence="6">
    <location>
        <begin position="238"/>
        <end position="254"/>
    </location>
</feature>
<comment type="similarity">
    <text evidence="2">Belongs to the steroid 5-alpha reductase family.</text>
</comment>
<dbReference type="InterPro" id="IPR001104">
    <property type="entry name" value="3-oxo-5_a-steroid_4-DH_C"/>
</dbReference>
<dbReference type="Proteomes" id="UP001497516">
    <property type="component" value="Chromosome 3"/>
</dbReference>
<dbReference type="EMBL" id="OZ034816">
    <property type="protein sequence ID" value="CAL1374043.1"/>
    <property type="molecule type" value="Genomic_DNA"/>
</dbReference>
<evidence type="ECO:0000313" key="9">
    <source>
        <dbReference type="Proteomes" id="UP001497516"/>
    </source>
</evidence>
<dbReference type="PROSITE" id="PS50244">
    <property type="entry name" value="S5A_REDUCTASE"/>
    <property type="match status" value="1"/>
</dbReference>
<evidence type="ECO:0000256" key="6">
    <source>
        <dbReference type="SAM" id="Phobius"/>
    </source>
</evidence>
<comment type="subcellular location">
    <subcellularLocation>
        <location evidence="1">Membrane</location>
        <topology evidence="1">Multi-pass membrane protein</topology>
    </subcellularLocation>
</comment>
<feature type="transmembrane region" description="Helical" evidence="6">
    <location>
        <begin position="131"/>
        <end position="151"/>
    </location>
</feature>
<gene>
    <name evidence="8" type="ORF">LTRI10_LOCUS15935</name>
</gene>
<evidence type="ECO:0000259" key="7">
    <source>
        <dbReference type="Pfam" id="PF02544"/>
    </source>
</evidence>
<dbReference type="AlphaFoldDB" id="A0AAV2DJJ5"/>
<accession>A0AAV2DJJ5</accession>
<evidence type="ECO:0000256" key="2">
    <source>
        <dbReference type="ARBA" id="ARBA00007742"/>
    </source>
</evidence>
<name>A0AAV2DJJ5_9ROSI</name>
<proteinExistence type="inferred from homology"/>
<evidence type="ECO:0000313" key="8">
    <source>
        <dbReference type="EMBL" id="CAL1374043.1"/>
    </source>
</evidence>
<feature type="transmembrane region" description="Helical" evidence="6">
    <location>
        <begin position="20"/>
        <end position="37"/>
    </location>
</feature>
<keyword evidence="3 6" id="KW-0812">Transmembrane</keyword>
<reference evidence="8 9" key="1">
    <citation type="submission" date="2024-04" db="EMBL/GenBank/DDBJ databases">
        <authorList>
            <person name="Fracassetti M."/>
        </authorList>
    </citation>
    <scope>NUCLEOTIDE SEQUENCE [LARGE SCALE GENOMIC DNA]</scope>
</reference>
<dbReference type="PANTHER" id="PTHR10556:SF35">
    <property type="entry name" value="3-OXO-5-ALPHA-STEROID 4-DEHYDROGENASE FAMILY PROTEIN"/>
    <property type="match status" value="1"/>
</dbReference>
<evidence type="ECO:0000256" key="3">
    <source>
        <dbReference type="ARBA" id="ARBA00022692"/>
    </source>
</evidence>
<feature type="transmembrane region" description="Helical" evidence="6">
    <location>
        <begin position="171"/>
        <end position="191"/>
    </location>
</feature>
<dbReference type="GO" id="GO:0016020">
    <property type="term" value="C:membrane"/>
    <property type="evidence" value="ECO:0007669"/>
    <property type="project" value="UniProtKB-SubCell"/>
</dbReference>